<feature type="region of interest" description="Disordered" evidence="1">
    <location>
        <begin position="361"/>
        <end position="381"/>
    </location>
</feature>
<evidence type="ECO:0000313" key="2">
    <source>
        <dbReference type="EMBL" id="MDI6451248.1"/>
    </source>
</evidence>
<evidence type="ECO:0000313" key="3">
    <source>
        <dbReference type="Proteomes" id="UP001431776"/>
    </source>
</evidence>
<protein>
    <recommendedName>
        <fullName evidence="4">Glycosyltransferase family 2 protein</fullName>
    </recommendedName>
</protein>
<dbReference type="RefSeq" id="WP_349246656.1">
    <property type="nucleotide sequence ID" value="NZ_JASCXX010000031.1"/>
</dbReference>
<reference evidence="2" key="1">
    <citation type="submission" date="2023-05" db="EMBL/GenBank/DDBJ databases">
        <title>Anaerotaeda fermentans gen. nov., sp. nov., a novel anaerobic planctomycete of the new family within the order Sedimentisphaerales isolated from Taman Peninsula, Russia.</title>
        <authorList>
            <person name="Khomyakova M.A."/>
            <person name="Merkel A.Y."/>
            <person name="Slobodkin A.I."/>
        </authorList>
    </citation>
    <scope>NUCLEOTIDE SEQUENCE</scope>
    <source>
        <strain evidence="2">M17dextr</strain>
    </source>
</reference>
<name>A0AAW6U5M4_9BACT</name>
<evidence type="ECO:0000256" key="1">
    <source>
        <dbReference type="SAM" id="MobiDB-lite"/>
    </source>
</evidence>
<organism evidence="2 3">
    <name type="scientific">Anaerobaca lacustris</name>
    <dbReference type="NCBI Taxonomy" id="3044600"/>
    <lineage>
        <taxon>Bacteria</taxon>
        <taxon>Pseudomonadati</taxon>
        <taxon>Planctomycetota</taxon>
        <taxon>Phycisphaerae</taxon>
        <taxon>Sedimentisphaerales</taxon>
        <taxon>Anaerobacaceae</taxon>
        <taxon>Anaerobaca</taxon>
    </lineage>
</organism>
<evidence type="ECO:0008006" key="4">
    <source>
        <dbReference type="Google" id="ProtNLM"/>
    </source>
</evidence>
<dbReference type="AlphaFoldDB" id="A0AAW6U5M4"/>
<accession>A0AAW6U5M4</accession>
<gene>
    <name evidence="2" type="ORF">QJ522_19455</name>
</gene>
<dbReference type="Proteomes" id="UP001431776">
    <property type="component" value="Unassembled WGS sequence"/>
</dbReference>
<keyword evidence="3" id="KW-1185">Reference proteome</keyword>
<dbReference type="EMBL" id="JASCXX010000031">
    <property type="protein sequence ID" value="MDI6451248.1"/>
    <property type="molecule type" value="Genomic_DNA"/>
</dbReference>
<comment type="caution">
    <text evidence="2">The sequence shown here is derived from an EMBL/GenBank/DDBJ whole genome shotgun (WGS) entry which is preliminary data.</text>
</comment>
<sequence>MKLGIAVVYMVSERNERLLDLHLRQIEKNTTLPYTIYAAVNRLLPQFREKLEAHRKVKVCPCESYVAGSGLLSHERGQAGMKGGVHQDCKYEHSWYLEQLIRQAISDGVTHIAVLHVDSFPIQHGWDRELIAKLSDRCVLAGTVRDEKTDYKPLTAGILFPREFYLKYHPRLLLTEKELNSADYQRYRQACPHCGDSGVGYGFRIFVEGLTWHPLFRSNGGGEHALFGAVHGDMIFHLMTAAVVDQQNVIDCTVRPSQRRGLLGATARLSTVLIPAKLRRTIRSRISGSIREWYRSKDRQEWERERAMLLDDPERYLAYLRTGAALQRRSRRIEGAQEQTSGGEAFDATSTSIVFSASARRAVGHKGAGQDEGSAQSQRGG</sequence>
<proteinExistence type="predicted"/>